<dbReference type="Proteomes" id="UP001153620">
    <property type="component" value="Chromosome 2"/>
</dbReference>
<keyword evidence="2" id="KW-1185">Reference proteome</keyword>
<reference evidence="1" key="1">
    <citation type="submission" date="2022-01" db="EMBL/GenBank/DDBJ databases">
        <authorList>
            <person name="King R."/>
        </authorList>
    </citation>
    <scope>NUCLEOTIDE SEQUENCE</scope>
</reference>
<proteinExistence type="predicted"/>
<gene>
    <name evidence="1" type="ORF">CHIRRI_LOCUS7561</name>
</gene>
<organism evidence="1 2">
    <name type="scientific">Chironomus riparius</name>
    <dbReference type="NCBI Taxonomy" id="315576"/>
    <lineage>
        <taxon>Eukaryota</taxon>
        <taxon>Metazoa</taxon>
        <taxon>Ecdysozoa</taxon>
        <taxon>Arthropoda</taxon>
        <taxon>Hexapoda</taxon>
        <taxon>Insecta</taxon>
        <taxon>Pterygota</taxon>
        <taxon>Neoptera</taxon>
        <taxon>Endopterygota</taxon>
        <taxon>Diptera</taxon>
        <taxon>Nematocera</taxon>
        <taxon>Chironomoidea</taxon>
        <taxon>Chironomidae</taxon>
        <taxon>Chironominae</taxon>
        <taxon>Chironomus</taxon>
    </lineage>
</organism>
<evidence type="ECO:0000313" key="2">
    <source>
        <dbReference type="Proteomes" id="UP001153620"/>
    </source>
</evidence>
<evidence type="ECO:0000313" key="1">
    <source>
        <dbReference type="EMBL" id="CAG9804681.1"/>
    </source>
</evidence>
<protein>
    <submittedName>
        <fullName evidence="1">Uncharacterized protein</fullName>
    </submittedName>
</protein>
<reference evidence="1" key="2">
    <citation type="submission" date="2022-10" db="EMBL/GenBank/DDBJ databases">
        <authorList>
            <consortium name="ENA_rothamsted_submissions"/>
            <consortium name="culmorum"/>
            <person name="King R."/>
        </authorList>
    </citation>
    <scope>NUCLEOTIDE SEQUENCE</scope>
</reference>
<accession>A0A9N9WUL5</accession>
<sequence>MSKIEVDVFNNEFEEMKTKYEEFISHLSVYVRNIKRNVFFHVLDDKRTKGKMINMALETRPFLAKEIWNLLDDYMDFMRNLPRLEGQNYTKVYTNFSRADLVKRLLFKRPIIFYGRSDYFMLRYNGKTLMEGEGCFYNVSGSLEKQDDSSPYLREYISYDENLLSSLIGMSTPTFYFSIGSGRSEIGDTKKPHIDEGILCGLVGARNEKPYFMEHRFVFPNVKDHNSSSHRSDQFWIEKVYSSAFPEKKIPTAEDIRSKSKIYSSIYVEGVNEVYLEKRLMLSILPYIQDAISRGVEKKRNIFCSVPAIGSGVWVGGIRISAIRRLIVNGCLKFLDSFDDHKKLKHLKALALPEISISFYSSFKFHGNIEEIEINIDEAIITFKEPAGHKLTIINRPRYVAELLPDEFKDCISIAGYAWDGNSYPGNEYWNGGMASFDPQAIYCSLLGQFQNPEVNVKMADPERIRLY</sequence>
<dbReference type="OrthoDB" id="6357136at2759"/>
<dbReference type="InterPro" id="IPR032063">
    <property type="entry name" value="MavL-like"/>
</dbReference>
<dbReference type="AlphaFoldDB" id="A0A9N9WUL5"/>
<name>A0A9N9WUL5_9DIPT</name>
<dbReference type="Pfam" id="PF16062">
    <property type="entry name" value="MavL-like"/>
    <property type="match status" value="1"/>
</dbReference>
<dbReference type="EMBL" id="OU895878">
    <property type="protein sequence ID" value="CAG9804681.1"/>
    <property type="molecule type" value="Genomic_DNA"/>
</dbReference>